<accession>A0AAE2V1W7</accession>
<dbReference type="PANTHER" id="PTHR47893:SF1">
    <property type="entry name" value="REGULATORY PROTEIN PCHR"/>
    <property type="match status" value="1"/>
</dbReference>
<dbReference type="Pfam" id="PF12833">
    <property type="entry name" value="HTH_18"/>
    <property type="match status" value="1"/>
</dbReference>
<evidence type="ECO:0000313" key="6">
    <source>
        <dbReference type="Proteomes" id="UP000631418"/>
    </source>
</evidence>
<dbReference type="GO" id="GO:0003700">
    <property type="term" value="F:DNA-binding transcription factor activity"/>
    <property type="evidence" value="ECO:0007669"/>
    <property type="project" value="InterPro"/>
</dbReference>
<keyword evidence="2" id="KW-0238">DNA-binding</keyword>
<dbReference type="AlphaFoldDB" id="A0AAE2V1W7"/>
<dbReference type="GO" id="GO:0043565">
    <property type="term" value="F:sequence-specific DNA binding"/>
    <property type="evidence" value="ECO:0007669"/>
    <property type="project" value="InterPro"/>
</dbReference>
<dbReference type="SUPFAM" id="SSF46689">
    <property type="entry name" value="Homeodomain-like"/>
    <property type="match status" value="2"/>
</dbReference>
<dbReference type="InterPro" id="IPR053142">
    <property type="entry name" value="PchR_regulatory_protein"/>
</dbReference>
<proteinExistence type="predicted"/>
<evidence type="ECO:0000259" key="4">
    <source>
        <dbReference type="PROSITE" id="PS01124"/>
    </source>
</evidence>
<dbReference type="RefSeq" id="WP_012059284.1">
    <property type="nucleotide sequence ID" value="NZ_CP053893.1"/>
</dbReference>
<dbReference type="PRINTS" id="PR00032">
    <property type="entry name" value="HTHARAC"/>
</dbReference>
<keyword evidence="1" id="KW-0805">Transcription regulation</keyword>
<evidence type="ECO:0000313" key="5">
    <source>
        <dbReference type="EMBL" id="MBF7810132.1"/>
    </source>
</evidence>
<dbReference type="PROSITE" id="PS01124">
    <property type="entry name" value="HTH_ARAC_FAMILY_2"/>
    <property type="match status" value="1"/>
</dbReference>
<dbReference type="InterPro" id="IPR009057">
    <property type="entry name" value="Homeodomain-like_sf"/>
</dbReference>
<reference evidence="5" key="1">
    <citation type="submission" date="2020-11" db="EMBL/GenBank/DDBJ databases">
        <authorList>
            <person name="Thieme N."/>
            <person name="Liebl W."/>
            <person name="Zverlov V."/>
        </authorList>
    </citation>
    <scope>NUCLEOTIDE SEQUENCE</scope>
    <source>
        <strain evidence="5">NT08</strain>
    </source>
</reference>
<protein>
    <submittedName>
        <fullName evidence="5">Helix-turn-helix transcriptional regulator</fullName>
    </submittedName>
</protein>
<dbReference type="InterPro" id="IPR020449">
    <property type="entry name" value="Tscrpt_reg_AraC-type_HTH"/>
</dbReference>
<sequence>MKNILKELHEPCLNQYGFERVENAEGFNDIGICYKVSSDIGKGYYWVYAKENLFSISIHDLVLYEDYFMKYQQPRYFSISYYDSVSGEELKPYKRINANCIRSRISENDLYQAIYHKSIPISSIDIDISPDYYEEYLNNKYPKGFQNSKNAFLSIDGLTDFPELIFSLRQIRNFKGCGDVAALYYESKVAEIISLIAEKSKSLNDLKMDKALSKQDIERLESARSYIDDHFAFEIYLEDLAKIAYMGTTKLKYSFKKAYHCTITEYIQNKRMAQAEHLLSNTDFTISQIAQIVGYNHFGRFSNLFKRSTGLLPSEYRKLVTKS</sequence>
<dbReference type="SMART" id="SM00342">
    <property type="entry name" value="HTH_ARAC"/>
    <property type="match status" value="1"/>
</dbReference>
<keyword evidence="3" id="KW-0804">Transcription</keyword>
<dbReference type="InterPro" id="IPR018060">
    <property type="entry name" value="HTH_AraC"/>
</dbReference>
<feature type="domain" description="HTH araC/xylS-type" evidence="4">
    <location>
        <begin position="221"/>
        <end position="319"/>
    </location>
</feature>
<dbReference type="Gene3D" id="1.10.10.60">
    <property type="entry name" value="Homeodomain-like"/>
    <property type="match status" value="2"/>
</dbReference>
<dbReference type="PROSITE" id="PS00041">
    <property type="entry name" value="HTH_ARAC_FAMILY_1"/>
    <property type="match status" value="1"/>
</dbReference>
<name>A0AAE2V1W7_CLOBE</name>
<evidence type="ECO:0000256" key="3">
    <source>
        <dbReference type="ARBA" id="ARBA00023163"/>
    </source>
</evidence>
<organism evidence="5 6">
    <name type="scientific">Clostridium beijerinckii</name>
    <name type="common">Clostridium MP</name>
    <dbReference type="NCBI Taxonomy" id="1520"/>
    <lineage>
        <taxon>Bacteria</taxon>
        <taxon>Bacillati</taxon>
        <taxon>Bacillota</taxon>
        <taxon>Clostridia</taxon>
        <taxon>Eubacteriales</taxon>
        <taxon>Clostridiaceae</taxon>
        <taxon>Clostridium</taxon>
    </lineage>
</organism>
<dbReference type="OMA" id="IEIMPAY"/>
<dbReference type="Proteomes" id="UP000631418">
    <property type="component" value="Unassembled WGS sequence"/>
</dbReference>
<dbReference type="EMBL" id="JADOEF010000001">
    <property type="protein sequence ID" value="MBF7810132.1"/>
    <property type="molecule type" value="Genomic_DNA"/>
</dbReference>
<gene>
    <name evidence="5" type="ORF">IS491_15960</name>
</gene>
<comment type="caution">
    <text evidence="5">The sequence shown here is derived from an EMBL/GenBank/DDBJ whole genome shotgun (WGS) entry which is preliminary data.</text>
</comment>
<dbReference type="InterPro" id="IPR018062">
    <property type="entry name" value="HTH_AraC-typ_CS"/>
</dbReference>
<dbReference type="PANTHER" id="PTHR47893">
    <property type="entry name" value="REGULATORY PROTEIN PCHR"/>
    <property type="match status" value="1"/>
</dbReference>
<evidence type="ECO:0000256" key="1">
    <source>
        <dbReference type="ARBA" id="ARBA00023015"/>
    </source>
</evidence>
<evidence type="ECO:0000256" key="2">
    <source>
        <dbReference type="ARBA" id="ARBA00023125"/>
    </source>
</evidence>